<evidence type="ECO:0000313" key="6">
    <source>
        <dbReference type="EMBL" id="ANI14864.1"/>
    </source>
</evidence>
<protein>
    <recommendedName>
        <fullName evidence="5">OmpR/PhoB-type domain-containing protein</fullName>
    </recommendedName>
</protein>
<dbReference type="RefSeq" id="WP_064582868.1">
    <property type="nucleotide sequence ID" value="NZ_CP015878.1"/>
</dbReference>
<dbReference type="SUPFAM" id="SSF46894">
    <property type="entry name" value="C-terminal effector domain of the bipartite response regulators"/>
    <property type="match status" value="1"/>
</dbReference>
<sequence length="281" mass="31412">MDMIQITPVADARPLPARLIRTGLADGCLAHFQPELYQLVLQREGFEEKVELGFSGSRLLERLLREPGEVVARDELLAHAWSDRVVDQGSLNQQIYTLRQILGDEKRREIIQTLPRRGYMLNPRFAVRAPVEAEDAPLPDQEPAPAAMPATPPLRPARRWRRPELLAVAAPLLLVGLALAATLHYALQRTQDLRADLDIGNKHFTYFDARAQGLAQLRERTGALSARLAALSEQPARFTLSRHAGFYEVACSSAQASTRLLLIHQDQLARLGDEQLRSCLP</sequence>
<name>A0A1A9KBI9_9PSED</name>
<dbReference type="EMBL" id="CP015878">
    <property type="protein sequence ID" value="ANI14864.1"/>
    <property type="molecule type" value="Genomic_DNA"/>
</dbReference>
<feature type="DNA-binding region" description="OmpR/PhoB-type" evidence="2">
    <location>
        <begin position="17"/>
        <end position="123"/>
    </location>
</feature>
<dbReference type="PROSITE" id="PS51755">
    <property type="entry name" value="OMPR_PHOB"/>
    <property type="match status" value="1"/>
</dbReference>
<dbReference type="InterPro" id="IPR001867">
    <property type="entry name" value="OmpR/PhoB-type_DNA-bd"/>
</dbReference>
<accession>A0A1A9KBI9</accession>
<feature type="domain" description="OmpR/PhoB-type" evidence="5">
    <location>
        <begin position="17"/>
        <end position="123"/>
    </location>
</feature>
<feature type="transmembrane region" description="Helical" evidence="4">
    <location>
        <begin position="165"/>
        <end position="187"/>
    </location>
</feature>
<keyword evidence="4" id="KW-0472">Membrane</keyword>
<dbReference type="Pfam" id="PF00486">
    <property type="entry name" value="Trans_reg_C"/>
    <property type="match status" value="1"/>
</dbReference>
<evidence type="ECO:0000256" key="1">
    <source>
        <dbReference type="ARBA" id="ARBA00023125"/>
    </source>
</evidence>
<dbReference type="GO" id="GO:0000160">
    <property type="term" value="P:phosphorelay signal transduction system"/>
    <property type="evidence" value="ECO:0007669"/>
    <property type="project" value="InterPro"/>
</dbReference>
<dbReference type="AlphaFoldDB" id="A0A1A9KBI9"/>
<dbReference type="GO" id="GO:0003677">
    <property type="term" value="F:DNA binding"/>
    <property type="evidence" value="ECO:0007669"/>
    <property type="project" value="UniProtKB-UniRule"/>
</dbReference>
<dbReference type="GO" id="GO:0006355">
    <property type="term" value="P:regulation of DNA-templated transcription"/>
    <property type="evidence" value="ECO:0007669"/>
    <property type="project" value="InterPro"/>
</dbReference>
<keyword evidence="1 2" id="KW-0238">DNA-binding</keyword>
<dbReference type="InterPro" id="IPR016032">
    <property type="entry name" value="Sig_transdc_resp-reg_C-effctor"/>
</dbReference>
<reference evidence="6 7" key="1">
    <citation type="submission" date="2016-05" db="EMBL/GenBank/DDBJ databases">
        <title>Genome Sequence of Pseudomonas citronellolis Strain SJTE-3, an Estrogens and Persistent Organic Pollutants degradation strain.</title>
        <authorList>
            <person name="Liang R."/>
        </authorList>
    </citation>
    <scope>NUCLEOTIDE SEQUENCE [LARGE SCALE GENOMIC DNA]</scope>
    <source>
        <strain evidence="6 7">SJTE-3</strain>
    </source>
</reference>
<gene>
    <name evidence="6" type="ORF">A9C11_13080</name>
</gene>
<keyword evidence="4" id="KW-1133">Transmembrane helix</keyword>
<dbReference type="Proteomes" id="UP000077748">
    <property type="component" value="Chromosome"/>
</dbReference>
<dbReference type="InterPro" id="IPR036388">
    <property type="entry name" value="WH-like_DNA-bd_sf"/>
</dbReference>
<dbReference type="SMART" id="SM00862">
    <property type="entry name" value="Trans_reg_C"/>
    <property type="match status" value="1"/>
</dbReference>
<evidence type="ECO:0000256" key="4">
    <source>
        <dbReference type="SAM" id="Phobius"/>
    </source>
</evidence>
<keyword evidence="4" id="KW-0812">Transmembrane</keyword>
<evidence type="ECO:0000256" key="2">
    <source>
        <dbReference type="PROSITE-ProRule" id="PRU01091"/>
    </source>
</evidence>
<evidence type="ECO:0000256" key="3">
    <source>
        <dbReference type="SAM" id="MobiDB-lite"/>
    </source>
</evidence>
<dbReference type="CDD" id="cd00383">
    <property type="entry name" value="trans_reg_C"/>
    <property type="match status" value="1"/>
</dbReference>
<organism evidence="6 7">
    <name type="scientific">Pseudomonas citronellolis</name>
    <dbReference type="NCBI Taxonomy" id="53408"/>
    <lineage>
        <taxon>Bacteria</taxon>
        <taxon>Pseudomonadati</taxon>
        <taxon>Pseudomonadota</taxon>
        <taxon>Gammaproteobacteria</taxon>
        <taxon>Pseudomonadales</taxon>
        <taxon>Pseudomonadaceae</taxon>
        <taxon>Pseudomonas</taxon>
    </lineage>
</organism>
<dbReference type="Gene3D" id="1.10.10.10">
    <property type="entry name" value="Winged helix-like DNA-binding domain superfamily/Winged helix DNA-binding domain"/>
    <property type="match status" value="1"/>
</dbReference>
<evidence type="ECO:0000259" key="5">
    <source>
        <dbReference type="PROSITE" id="PS51755"/>
    </source>
</evidence>
<feature type="region of interest" description="Disordered" evidence="3">
    <location>
        <begin position="133"/>
        <end position="155"/>
    </location>
</feature>
<proteinExistence type="predicted"/>
<evidence type="ECO:0000313" key="7">
    <source>
        <dbReference type="Proteomes" id="UP000077748"/>
    </source>
</evidence>